<keyword evidence="1" id="KW-0732">Signal</keyword>
<comment type="caution">
    <text evidence="2">The sequence shown here is derived from an EMBL/GenBank/DDBJ whole genome shotgun (WGS) entry which is preliminary data.</text>
</comment>
<proteinExistence type="predicted"/>
<evidence type="ECO:0000313" key="2">
    <source>
        <dbReference type="EMBL" id="KAH1073044.1"/>
    </source>
</evidence>
<keyword evidence="3" id="KW-1185">Reference proteome</keyword>
<dbReference type="EMBL" id="JAIQCV010000008">
    <property type="protein sequence ID" value="KAH1073044.1"/>
    <property type="molecule type" value="Genomic_DNA"/>
</dbReference>
<dbReference type="AlphaFoldDB" id="A0A9D3V6B6"/>
<evidence type="ECO:0000256" key="1">
    <source>
        <dbReference type="SAM" id="SignalP"/>
    </source>
</evidence>
<accession>A0A9D3V6B6</accession>
<reference evidence="2 3" key="1">
    <citation type="journal article" date="2021" name="Plant Biotechnol. J.">
        <title>Multi-omics assisted identification of the key and species-specific regulatory components of drought-tolerant mechanisms in Gossypium stocksii.</title>
        <authorList>
            <person name="Yu D."/>
            <person name="Ke L."/>
            <person name="Zhang D."/>
            <person name="Wu Y."/>
            <person name="Sun Y."/>
            <person name="Mei J."/>
            <person name="Sun J."/>
            <person name="Sun Y."/>
        </authorList>
    </citation>
    <scope>NUCLEOTIDE SEQUENCE [LARGE SCALE GENOMIC DNA]</scope>
    <source>
        <strain evidence="3">cv. E1</strain>
        <tissue evidence="2">Leaf</tissue>
    </source>
</reference>
<organism evidence="2 3">
    <name type="scientific">Gossypium stocksii</name>
    <dbReference type="NCBI Taxonomy" id="47602"/>
    <lineage>
        <taxon>Eukaryota</taxon>
        <taxon>Viridiplantae</taxon>
        <taxon>Streptophyta</taxon>
        <taxon>Embryophyta</taxon>
        <taxon>Tracheophyta</taxon>
        <taxon>Spermatophyta</taxon>
        <taxon>Magnoliopsida</taxon>
        <taxon>eudicotyledons</taxon>
        <taxon>Gunneridae</taxon>
        <taxon>Pentapetalae</taxon>
        <taxon>rosids</taxon>
        <taxon>malvids</taxon>
        <taxon>Malvales</taxon>
        <taxon>Malvaceae</taxon>
        <taxon>Malvoideae</taxon>
        <taxon>Gossypium</taxon>
    </lineage>
</organism>
<sequence>MVLQVWVFILRFDWASGWLGPKLFRDKSGVSDGDMDEDISISKGDASSKEMTNVSVRYEHVTTTPKFKRRKVSVVLDFPTGCERGTASDFGLNRQITVDQSSQGKYSLSLGSIGYLYICFFLNRDELKAQRLKDMRWCGSAPGGMMPGLRQEVAYRVIMHTEQVWRRVLGLNSYLEVPTLGICHGLGFLF</sequence>
<feature type="chain" id="PRO_5039074161" evidence="1">
    <location>
        <begin position="18"/>
        <end position="190"/>
    </location>
</feature>
<gene>
    <name evidence="2" type="ORF">J1N35_025372</name>
</gene>
<name>A0A9D3V6B6_9ROSI</name>
<protein>
    <submittedName>
        <fullName evidence="2">Uncharacterized protein</fullName>
    </submittedName>
</protein>
<feature type="signal peptide" evidence="1">
    <location>
        <begin position="1"/>
        <end position="17"/>
    </location>
</feature>
<evidence type="ECO:0000313" key="3">
    <source>
        <dbReference type="Proteomes" id="UP000828251"/>
    </source>
</evidence>
<dbReference type="Proteomes" id="UP000828251">
    <property type="component" value="Unassembled WGS sequence"/>
</dbReference>